<sequence>MRELLVIVLLESGGSWSCAELADTVEERGFLIAGRAGKVISDQLRYELARGRARRVGRGRYVVGTVTKQAKSRMNARLRALRATAAVAGVPCETCRAGRMPTG</sequence>
<name>A0A346Y1E9_9ACTN</name>
<reference evidence="1 2" key="1">
    <citation type="submission" date="2018-09" db="EMBL/GenBank/DDBJ databases">
        <title>Complete genome sequence of Euzebya sp. DY32-46 isolated from seawater of Pacific Ocean.</title>
        <authorList>
            <person name="Xu L."/>
            <person name="Wu Y.-H."/>
            <person name="Xu X.-W."/>
        </authorList>
    </citation>
    <scope>NUCLEOTIDE SEQUENCE [LARGE SCALE GENOMIC DNA]</scope>
    <source>
        <strain evidence="1 2">DY32-46</strain>
    </source>
</reference>
<dbReference type="RefSeq" id="WP_114592663.1">
    <property type="nucleotide sequence ID" value="NZ_CP031165.1"/>
</dbReference>
<dbReference type="OrthoDB" id="4639475at2"/>
<dbReference type="KEGG" id="euz:DVS28_a3623"/>
<keyword evidence="2" id="KW-1185">Reference proteome</keyword>
<dbReference type="AlphaFoldDB" id="A0A346Y1E9"/>
<gene>
    <name evidence="1" type="ORF">DVS28_a3623</name>
</gene>
<dbReference type="Proteomes" id="UP000264006">
    <property type="component" value="Chromosome"/>
</dbReference>
<evidence type="ECO:0000313" key="2">
    <source>
        <dbReference type="Proteomes" id="UP000264006"/>
    </source>
</evidence>
<organism evidence="1 2">
    <name type="scientific">Euzebya pacifica</name>
    <dbReference type="NCBI Taxonomy" id="1608957"/>
    <lineage>
        <taxon>Bacteria</taxon>
        <taxon>Bacillati</taxon>
        <taxon>Actinomycetota</taxon>
        <taxon>Nitriliruptoria</taxon>
        <taxon>Euzebyales</taxon>
    </lineage>
</organism>
<accession>A0A346Y1E9</accession>
<dbReference type="EMBL" id="CP031165">
    <property type="protein sequence ID" value="AXV08296.1"/>
    <property type="molecule type" value="Genomic_DNA"/>
</dbReference>
<evidence type="ECO:0000313" key="1">
    <source>
        <dbReference type="EMBL" id="AXV08296.1"/>
    </source>
</evidence>
<protein>
    <submittedName>
        <fullName evidence="1">Uncharacterized protein</fullName>
    </submittedName>
</protein>
<proteinExistence type="predicted"/>